<protein>
    <submittedName>
        <fullName evidence="1">Uncharacterized protein</fullName>
    </submittedName>
</protein>
<dbReference type="EMBL" id="OD006489">
    <property type="protein sequence ID" value="CAD7413027.1"/>
    <property type="molecule type" value="Genomic_DNA"/>
</dbReference>
<accession>A0A7R9DGE2</accession>
<organism evidence="1">
    <name type="scientific">Timema poppense</name>
    <name type="common">Walking stick</name>
    <dbReference type="NCBI Taxonomy" id="170557"/>
    <lineage>
        <taxon>Eukaryota</taxon>
        <taxon>Metazoa</taxon>
        <taxon>Ecdysozoa</taxon>
        <taxon>Arthropoda</taxon>
        <taxon>Hexapoda</taxon>
        <taxon>Insecta</taxon>
        <taxon>Pterygota</taxon>
        <taxon>Neoptera</taxon>
        <taxon>Polyneoptera</taxon>
        <taxon>Phasmatodea</taxon>
        <taxon>Timematodea</taxon>
        <taxon>Timematoidea</taxon>
        <taxon>Timematidae</taxon>
        <taxon>Timema</taxon>
    </lineage>
</organism>
<sequence>MSARSGGLDVLGETAPRGFPIKDWLNYHWTRLLRYKVDFQSMQLDDLPPDTEYDLDDY</sequence>
<dbReference type="AlphaFoldDB" id="A0A7R9DGE2"/>
<name>A0A7R9DGE2_TIMPO</name>
<proteinExistence type="predicted"/>
<reference evidence="1" key="1">
    <citation type="submission" date="2020-11" db="EMBL/GenBank/DDBJ databases">
        <authorList>
            <person name="Tran Van P."/>
        </authorList>
    </citation>
    <scope>NUCLEOTIDE SEQUENCE</scope>
</reference>
<evidence type="ECO:0000313" key="1">
    <source>
        <dbReference type="EMBL" id="CAD7413027.1"/>
    </source>
</evidence>
<gene>
    <name evidence="1" type="ORF">TPSB3V08_LOCUS8765</name>
</gene>